<organism evidence="5">
    <name type="scientific">bioreactor metagenome</name>
    <dbReference type="NCBI Taxonomy" id="1076179"/>
    <lineage>
        <taxon>unclassified sequences</taxon>
        <taxon>metagenomes</taxon>
        <taxon>ecological metagenomes</taxon>
    </lineage>
</organism>
<dbReference type="GO" id="GO:0045892">
    <property type="term" value="P:negative regulation of DNA-templated transcription"/>
    <property type="evidence" value="ECO:0007669"/>
    <property type="project" value="InterPro"/>
</dbReference>
<protein>
    <submittedName>
        <fullName evidence="5">Methicillin resistance regulatory protein MecI</fullName>
    </submittedName>
</protein>
<dbReference type="PIRSF" id="PIRSF019455">
    <property type="entry name" value="CopR_AtkY"/>
    <property type="match status" value="1"/>
</dbReference>
<dbReference type="InterPro" id="IPR005650">
    <property type="entry name" value="BlaI_family"/>
</dbReference>
<proteinExistence type="inferred from homology"/>
<evidence type="ECO:0000256" key="2">
    <source>
        <dbReference type="ARBA" id="ARBA00023015"/>
    </source>
</evidence>
<keyword evidence="4" id="KW-0804">Transcription</keyword>
<evidence type="ECO:0000256" key="3">
    <source>
        <dbReference type="ARBA" id="ARBA00023125"/>
    </source>
</evidence>
<dbReference type="Gene3D" id="1.10.10.10">
    <property type="entry name" value="Winged helix-like DNA-binding domain superfamily/Winged helix DNA-binding domain"/>
    <property type="match status" value="1"/>
</dbReference>
<accession>A0A644WE87</accession>
<comment type="caution">
    <text evidence="5">The sequence shown here is derived from an EMBL/GenBank/DDBJ whole genome shotgun (WGS) entry which is preliminary data.</text>
</comment>
<comment type="similarity">
    <text evidence="1">Belongs to the BlaI transcriptional regulatory family.</text>
</comment>
<dbReference type="AlphaFoldDB" id="A0A644WE87"/>
<dbReference type="InterPro" id="IPR036390">
    <property type="entry name" value="WH_DNA-bd_sf"/>
</dbReference>
<reference evidence="5" key="1">
    <citation type="submission" date="2019-08" db="EMBL/GenBank/DDBJ databases">
        <authorList>
            <person name="Kucharzyk K."/>
            <person name="Murdoch R.W."/>
            <person name="Higgins S."/>
            <person name="Loffler F."/>
        </authorList>
    </citation>
    <scope>NUCLEOTIDE SEQUENCE</scope>
</reference>
<evidence type="ECO:0000256" key="1">
    <source>
        <dbReference type="ARBA" id="ARBA00011046"/>
    </source>
</evidence>
<dbReference type="Pfam" id="PF03965">
    <property type="entry name" value="Penicillinase_R"/>
    <property type="match status" value="1"/>
</dbReference>
<evidence type="ECO:0000256" key="4">
    <source>
        <dbReference type="ARBA" id="ARBA00023163"/>
    </source>
</evidence>
<evidence type="ECO:0000313" key="5">
    <source>
        <dbReference type="EMBL" id="MPM01899.1"/>
    </source>
</evidence>
<gene>
    <name evidence="5" type="primary">mecI_2</name>
    <name evidence="5" type="ORF">SDC9_48139</name>
</gene>
<sequence>MAEKGETSLSNSEWVVMECLWAKAPQTVTQIAKAMEKETGWAKSTTKTLIARMETKGYLRFMEGGKARQYYPAVNRPEVAMAETESFLSRVYSGSLGLMVNALADRKNLSRDEISQLRAILEKMEGEDQNA</sequence>
<keyword evidence="2" id="KW-0805">Transcription regulation</keyword>
<dbReference type="InterPro" id="IPR036388">
    <property type="entry name" value="WH-like_DNA-bd_sf"/>
</dbReference>
<dbReference type="SUPFAM" id="SSF46785">
    <property type="entry name" value="Winged helix' DNA-binding domain"/>
    <property type="match status" value="1"/>
</dbReference>
<dbReference type="Gene3D" id="1.10.4040.10">
    <property type="entry name" value="Penicillinase repressor domain"/>
    <property type="match status" value="1"/>
</dbReference>
<dbReference type="GO" id="GO:0003677">
    <property type="term" value="F:DNA binding"/>
    <property type="evidence" value="ECO:0007669"/>
    <property type="project" value="UniProtKB-KW"/>
</dbReference>
<name>A0A644WE87_9ZZZZ</name>
<dbReference type="EMBL" id="VSSQ01000830">
    <property type="protein sequence ID" value="MPM01899.1"/>
    <property type="molecule type" value="Genomic_DNA"/>
</dbReference>
<keyword evidence="3" id="KW-0238">DNA-binding</keyword>